<dbReference type="OrthoDB" id="8449790at2"/>
<evidence type="ECO:0008006" key="3">
    <source>
        <dbReference type="Google" id="ProtNLM"/>
    </source>
</evidence>
<organism evidence="1 2">
    <name type="scientific">Humitalea rosea</name>
    <dbReference type="NCBI Taxonomy" id="990373"/>
    <lineage>
        <taxon>Bacteria</taxon>
        <taxon>Pseudomonadati</taxon>
        <taxon>Pseudomonadota</taxon>
        <taxon>Alphaproteobacteria</taxon>
        <taxon>Acetobacterales</taxon>
        <taxon>Roseomonadaceae</taxon>
        <taxon>Humitalea</taxon>
    </lineage>
</organism>
<protein>
    <recommendedName>
        <fullName evidence="3">DUF1150 family protein</fullName>
    </recommendedName>
</protein>
<sequence length="81" mass="8459">MTNKTQLKPYDSVTTLLRGLNARDFAALGASEIAYMRPTLVNGESVIAIHAADGTPIGAAPDVDLAAAAIVQNEMAPARLH</sequence>
<dbReference type="Pfam" id="PF06620">
    <property type="entry name" value="DUF1150"/>
    <property type="match status" value="1"/>
</dbReference>
<dbReference type="Proteomes" id="UP000249688">
    <property type="component" value="Unassembled WGS sequence"/>
</dbReference>
<comment type="caution">
    <text evidence="1">The sequence shown here is derived from an EMBL/GenBank/DDBJ whole genome shotgun (WGS) entry which is preliminary data.</text>
</comment>
<accession>A0A2W7I0Y9</accession>
<proteinExistence type="predicted"/>
<dbReference type="AlphaFoldDB" id="A0A2W7I0Y9"/>
<dbReference type="RefSeq" id="WP_111399932.1">
    <property type="nucleotide sequence ID" value="NZ_QKYU01000027.1"/>
</dbReference>
<evidence type="ECO:0000313" key="2">
    <source>
        <dbReference type="Proteomes" id="UP000249688"/>
    </source>
</evidence>
<reference evidence="1 2" key="1">
    <citation type="submission" date="2018-06" db="EMBL/GenBank/DDBJ databases">
        <title>Genomic Encyclopedia of Archaeal and Bacterial Type Strains, Phase II (KMG-II): from individual species to whole genera.</title>
        <authorList>
            <person name="Goeker M."/>
        </authorList>
    </citation>
    <scope>NUCLEOTIDE SEQUENCE [LARGE SCALE GENOMIC DNA]</scope>
    <source>
        <strain evidence="1 2">DSM 24525</strain>
    </source>
</reference>
<name>A0A2W7I0Y9_9PROT</name>
<keyword evidence="2" id="KW-1185">Reference proteome</keyword>
<gene>
    <name evidence="1" type="ORF">C8P66_12722</name>
</gene>
<dbReference type="InterPro" id="IPR009531">
    <property type="entry name" value="DUF1150"/>
</dbReference>
<evidence type="ECO:0000313" key="1">
    <source>
        <dbReference type="EMBL" id="PZW39819.1"/>
    </source>
</evidence>
<dbReference type="EMBL" id="QKYU01000027">
    <property type="protein sequence ID" value="PZW39819.1"/>
    <property type="molecule type" value="Genomic_DNA"/>
</dbReference>